<dbReference type="RefSeq" id="WP_152824611.1">
    <property type="nucleotide sequence ID" value="NZ_WHUT02000003.1"/>
</dbReference>
<reference evidence="3" key="1">
    <citation type="submission" date="2020-05" db="EMBL/GenBank/DDBJ databases">
        <title>Fertoebacter nigrum gen. nov., sp. nov., a new member of the family Rhodobacteraceae.</title>
        <authorList>
            <person name="Szuroczki S."/>
            <person name="Abbaszade G."/>
            <person name="Buni D."/>
            <person name="Schumann P."/>
            <person name="Toth E."/>
        </authorList>
    </citation>
    <scope>NUCLEOTIDE SEQUENCE</scope>
    <source>
        <strain evidence="3">RG-N-1a</strain>
    </source>
</reference>
<evidence type="ECO:0000256" key="2">
    <source>
        <dbReference type="SAM" id="SignalP"/>
    </source>
</evidence>
<feature type="repeat" description="TPR" evidence="1">
    <location>
        <begin position="76"/>
        <end position="109"/>
    </location>
</feature>
<keyword evidence="1" id="KW-0802">TPR repeat</keyword>
<feature type="chain" id="PRO_5036473706" evidence="2">
    <location>
        <begin position="21"/>
        <end position="201"/>
    </location>
</feature>
<organism evidence="3 4">
    <name type="scientific">Fertoeibacter niger</name>
    <dbReference type="NCBI Taxonomy" id="2656921"/>
    <lineage>
        <taxon>Bacteria</taxon>
        <taxon>Pseudomonadati</taxon>
        <taxon>Pseudomonadota</taxon>
        <taxon>Alphaproteobacteria</taxon>
        <taxon>Rhodobacterales</taxon>
        <taxon>Paracoccaceae</taxon>
        <taxon>Fertoeibacter</taxon>
    </lineage>
</organism>
<dbReference type="AlphaFoldDB" id="A0A8X8H252"/>
<evidence type="ECO:0000313" key="3">
    <source>
        <dbReference type="EMBL" id="NUB44168.1"/>
    </source>
</evidence>
<gene>
    <name evidence="3" type="ORF">GEU84_007225</name>
</gene>
<sequence>MTRGLIALLCLGLLAACQNAGGLSANAAARNAPFAADRRGQGVDGLLVGHRLMEAGENELALRAYLRAAGEQGINADVLSALGSANLQLGRLGQAETLLRRALEMDPTFVPAMNNLGVVLMERGKAGEARLVFQQAYALDSGETDSIRENLRLAIARTENIDTPDAEMGYTGVITTQEPKKTDDFSLVRRDKGQFVLLSQL</sequence>
<keyword evidence="4" id="KW-1185">Reference proteome</keyword>
<dbReference type="PROSITE" id="PS50005">
    <property type="entry name" value="TPR"/>
    <property type="match status" value="1"/>
</dbReference>
<accession>A0A8X8H252</accession>
<evidence type="ECO:0000256" key="1">
    <source>
        <dbReference type="PROSITE-ProRule" id="PRU00339"/>
    </source>
</evidence>
<feature type="signal peptide" evidence="2">
    <location>
        <begin position="1"/>
        <end position="20"/>
    </location>
</feature>
<dbReference type="PROSITE" id="PS51257">
    <property type="entry name" value="PROKAR_LIPOPROTEIN"/>
    <property type="match status" value="1"/>
</dbReference>
<dbReference type="Proteomes" id="UP000484076">
    <property type="component" value="Unassembled WGS sequence"/>
</dbReference>
<dbReference type="SMART" id="SM00028">
    <property type="entry name" value="TPR"/>
    <property type="match status" value="2"/>
</dbReference>
<protein>
    <submittedName>
        <fullName evidence="3">Tetratricopeptide repeat protein</fullName>
    </submittedName>
</protein>
<dbReference type="InterPro" id="IPR011990">
    <property type="entry name" value="TPR-like_helical_dom_sf"/>
</dbReference>
<proteinExistence type="predicted"/>
<comment type="caution">
    <text evidence="3">The sequence shown here is derived from an EMBL/GenBank/DDBJ whole genome shotgun (WGS) entry which is preliminary data.</text>
</comment>
<dbReference type="Pfam" id="PF13432">
    <property type="entry name" value="TPR_16"/>
    <property type="match status" value="1"/>
</dbReference>
<dbReference type="SUPFAM" id="SSF48452">
    <property type="entry name" value="TPR-like"/>
    <property type="match status" value="1"/>
</dbReference>
<dbReference type="InterPro" id="IPR019734">
    <property type="entry name" value="TPR_rpt"/>
</dbReference>
<dbReference type="EMBL" id="WHUT02000003">
    <property type="protein sequence ID" value="NUB44168.1"/>
    <property type="molecule type" value="Genomic_DNA"/>
</dbReference>
<name>A0A8X8H252_9RHOB</name>
<dbReference type="Gene3D" id="1.25.40.10">
    <property type="entry name" value="Tetratricopeptide repeat domain"/>
    <property type="match status" value="1"/>
</dbReference>
<keyword evidence="2" id="KW-0732">Signal</keyword>
<evidence type="ECO:0000313" key="4">
    <source>
        <dbReference type="Proteomes" id="UP000484076"/>
    </source>
</evidence>